<name>A0A8K0FYU6_IGNLU</name>
<dbReference type="AlphaFoldDB" id="A0A8K0FYU6"/>
<dbReference type="GO" id="GO:0030687">
    <property type="term" value="C:preribosome, large subunit precursor"/>
    <property type="evidence" value="ECO:0007669"/>
    <property type="project" value="TreeGrafter"/>
</dbReference>
<evidence type="ECO:0000313" key="1">
    <source>
        <dbReference type="EMBL" id="KAF2881832.1"/>
    </source>
</evidence>
<protein>
    <recommendedName>
        <fullName evidence="3">LAS1-like protein</fullName>
    </recommendedName>
</protein>
<accession>A0A8K0FYU6</accession>
<dbReference type="GO" id="GO:0004519">
    <property type="term" value="F:endonuclease activity"/>
    <property type="evidence" value="ECO:0007669"/>
    <property type="project" value="InterPro"/>
</dbReference>
<comment type="caution">
    <text evidence="1">The sequence shown here is derived from an EMBL/GenBank/DDBJ whole genome shotgun (WGS) entry which is preliminary data.</text>
</comment>
<evidence type="ECO:0008006" key="3">
    <source>
        <dbReference type="Google" id="ProtNLM"/>
    </source>
</evidence>
<organism evidence="1 2">
    <name type="scientific">Ignelater luminosus</name>
    <name type="common">Cucubano</name>
    <name type="synonym">Pyrophorus luminosus</name>
    <dbReference type="NCBI Taxonomy" id="2038154"/>
    <lineage>
        <taxon>Eukaryota</taxon>
        <taxon>Metazoa</taxon>
        <taxon>Ecdysozoa</taxon>
        <taxon>Arthropoda</taxon>
        <taxon>Hexapoda</taxon>
        <taxon>Insecta</taxon>
        <taxon>Pterygota</taxon>
        <taxon>Neoptera</taxon>
        <taxon>Endopterygota</taxon>
        <taxon>Coleoptera</taxon>
        <taxon>Polyphaga</taxon>
        <taxon>Elateriformia</taxon>
        <taxon>Elateroidea</taxon>
        <taxon>Elateridae</taxon>
        <taxon>Agrypninae</taxon>
        <taxon>Pyrophorini</taxon>
        <taxon>Ignelater</taxon>
    </lineage>
</organism>
<sequence>MTSPQKHSGKILVPWFNTNEWKYVYNLIFNESNTHISKPRALQLLHMWKARTPRLPSGVEGTLIILEAMVQDEEHISEETLRVLYGAAIMRFLNLCGACGDKQGTFYRTAKQNNLPDWLIDLRHDIAHDQIVPSRGMLEIGLEVCLDWLKREYWEKQEAGMTDYVISFNPDRKIEVAMKLYCQINLIQYLDKSKSLIELDDQTLMEKFEIIKDIVLIDSSMHIKDAAALLLKALNSYITSANTNGELISEAVLESGSLFSMEIFKDFSETIPNDFVNIWEPLLNLLYGKNMLIQLIKKLIDIIGSDTLEKPKKRVASLWLTEILGGLVLTKNIYDAYHKLPNRHKLNKNLVKVTLKGAIQNENPELKQVLDFNIDYYEDIRPDLDAVTLNVIENANSFASQLMQYIVRLRGLSECSADYVKEIVEKYIRSENVNETRLEDHPNLIESSLQTSLNNAEMLNVLFGEDETQLSTDMNECSDNNSKQIFSRVEDTSIFEGCPLGVFKGQDRDNNPLLHFQ</sequence>
<dbReference type="GO" id="GO:0090730">
    <property type="term" value="C:Las1 complex"/>
    <property type="evidence" value="ECO:0007669"/>
    <property type="project" value="InterPro"/>
</dbReference>
<evidence type="ECO:0000313" key="2">
    <source>
        <dbReference type="Proteomes" id="UP000801492"/>
    </source>
</evidence>
<dbReference type="PANTHER" id="PTHR15002">
    <property type="entry name" value="RIBOSOMAL BIOGENESIS PROTEIN LAS1L"/>
    <property type="match status" value="1"/>
</dbReference>
<dbReference type="GO" id="GO:0000470">
    <property type="term" value="P:maturation of LSU-rRNA"/>
    <property type="evidence" value="ECO:0007669"/>
    <property type="project" value="TreeGrafter"/>
</dbReference>
<dbReference type="PANTHER" id="PTHR15002:SF0">
    <property type="entry name" value="RIBOSOMAL BIOGENESIS PROTEIN LAS1L"/>
    <property type="match status" value="1"/>
</dbReference>
<dbReference type="OrthoDB" id="10263222at2759"/>
<dbReference type="EMBL" id="VTPC01090694">
    <property type="protein sequence ID" value="KAF2881832.1"/>
    <property type="molecule type" value="Genomic_DNA"/>
</dbReference>
<keyword evidence="2" id="KW-1185">Reference proteome</keyword>
<dbReference type="Pfam" id="PF04031">
    <property type="entry name" value="Las1"/>
    <property type="match status" value="1"/>
</dbReference>
<dbReference type="GO" id="GO:0000460">
    <property type="term" value="P:maturation of 5.8S rRNA"/>
    <property type="evidence" value="ECO:0007669"/>
    <property type="project" value="TreeGrafter"/>
</dbReference>
<proteinExistence type="predicted"/>
<reference evidence="1" key="1">
    <citation type="submission" date="2019-08" db="EMBL/GenBank/DDBJ databases">
        <title>The genome of the North American firefly Photinus pyralis.</title>
        <authorList>
            <consortium name="Photinus pyralis genome working group"/>
            <person name="Fallon T.R."/>
            <person name="Sander Lower S.E."/>
            <person name="Weng J.-K."/>
        </authorList>
    </citation>
    <scope>NUCLEOTIDE SEQUENCE</scope>
    <source>
        <strain evidence="1">TRF0915ILg1</strain>
        <tissue evidence="1">Whole body</tissue>
    </source>
</reference>
<dbReference type="InterPro" id="IPR007174">
    <property type="entry name" value="Las1"/>
</dbReference>
<dbReference type="Proteomes" id="UP000801492">
    <property type="component" value="Unassembled WGS sequence"/>
</dbReference>
<gene>
    <name evidence="1" type="ORF">ILUMI_24333</name>
</gene>